<reference evidence="1" key="2">
    <citation type="submission" date="2020-11" db="EMBL/GenBank/DDBJ databases">
        <authorList>
            <consortium name="DOE Joint Genome Institute"/>
            <person name="Kuo A."/>
            <person name="Miyauchi S."/>
            <person name="Kiss E."/>
            <person name="Drula E."/>
            <person name="Kohler A."/>
            <person name="Sanchez-Garcia M."/>
            <person name="Andreopoulos B."/>
            <person name="Barry K.W."/>
            <person name="Bonito G."/>
            <person name="Buee M."/>
            <person name="Carver A."/>
            <person name="Chen C."/>
            <person name="Cichocki N."/>
            <person name="Clum A."/>
            <person name="Culley D."/>
            <person name="Crous P.W."/>
            <person name="Fauchery L."/>
            <person name="Girlanda M."/>
            <person name="Hayes R."/>
            <person name="Keri Z."/>
            <person name="Labutti K."/>
            <person name="Lipzen A."/>
            <person name="Lombard V."/>
            <person name="Magnuson J."/>
            <person name="Maillard F."/>
            <person name="Morin E."/>
            <person name="Murat C."/>
            <person name="Nolan M."/>
            <person name="Ohm R."/>
            <person name="Pangilinan J."/>
            <person name="Pereira M."/>
            <person name="Perotto S."/>
            <person name="Peter M."/>
            <person name="Riley R."/>
            <person name="Sitrit Y."/>
            <person name="Stielow B."/>
            <person name="Szollosi G."/>
            <person name="Zifcakova L."/>
            <person name="Stursova M."/>
            <person name="Spatafora J.W."/>
            <person name="Tedersoo L."/>
            <person name="Vaario L.-M."/>
            <person name="Yamada A."/>
            <person name="Yan M."/>
            <person name="Wang P."/>
            <person name="Xu J."/>
            <person name="Bruns T."/>
            <person name="Baldrian P."/>
            <person name="Vilgalys R."/>
            <person name="Henrissat B."/>
            <person name="Grigoriev I.V."/>
            <person name="Hibbett D."/>
            <person name="Nagy L.G."/>
            <person name="Martin F.M."/>
        </authorList>
    </citation>
    <scope>NUCLEOTIDE SEQUENCE</scope>
    <source>
        <strain evidence="1">UH-Tt-Lm1</strain>
    </source>
</reference>
<sequence length="64" mass="7164">MAEFEPSFERGKSSFRLGKYEDALTCLNESITKGGRVSQLFDSRAPVHEKLGDLKVALEDACRE</sequence>
<dbReference type="AlphaFoldDB" id="A0A9P6HQQ0"/>
<dbReference type="InterPro" id="IPR011990">
    <property type="entry name" value="TPR-like_helical_dom_sf"/>
</dbReference>
<keyword evidence="2" id="KW-1185">Reference proteome</keyword>
<reference evidence="1" key="1">
    <citation type="journal article" date="2020" name="Nat. Commun.">
        <title>Large-scale genome sequencing of mycorrhizal fungi provides insights into the early evolution of symbiotic traits.</title>
        <authorList>
            <person name="Miyauchi S."/>
            <person name="Kiss E."/>
            <person name="Kuo A."/>
            <person name="Drula E."/>
            <person name="Kohler A."/>
            <person name="Sanchez-Garcia M."/>
            <person name="Morin E."/>
            <person name="Andreopoulos B."/>
            <person name="Barry K.W."/>
            <person name="Bonito G."/>
            <person name="Buee M."/>
            <person name="Carver A."/>
            <person name="Chen C."/>
            <person name="Cichocki N."/>
            <person name="Clum A."/>
            <person name="Culley D."/>
            <person name="Crous P.W."/>
            <person name="Fauchery L."/>
            <person name="Girlanda M."/>
            <person name="Hayes R.D."/>
            <person name="Keri Z."/>
            <person name="LaButti K."/>
            <person name="Lipzen A."/>
            <person name="Lombard V."/>
            <person name="Magnuson J."/>
            <person name="Maillard F."/>
            <person name="Murat C."/>
            <person name="Nolan M."/>
            <person name="Ohm R.A."/>
            <person name="Pangilinan J."/>
            <person name="Pereira M.F."/>
            <person name="Perotto S."/>
            <person name="Peter M."/>
            <person name="Pfister S."/>
            <person name="Riley R."/>
            <person name="Sitrit Y."/>
            <person name="Stielow J.B."/>
            <person name="Szollosi G."/>
            <person name="Zifcakova L."/>
            <person name="Stursova M."/>
            <person name="Spatafora J.W."/>
            <person name="Tedersoo L."/>
            <person name="Vaario L.M."/>
            <person name="Yamada A."/>
            <person name="Yan M."/>
            <person name="Wang P."/>
            <person name="Xu J."/>
            <person name="Bruns T."/>
            <person name="Baldrian P."/>
            <person name="Vilgalys R."/>
            <person name="Dunand C."/>
            <person name="Henrissat B."/>
            <person name="Grigoriev I.V."/>
            <person name="Hibbett D."/>
            <person name="Nagy L.G."/>
            <person name="Martin F.M."/>
        </authorList>
    </citation>
    <scope>NUCLEOTIDE SEQUENCE</scope>
    <source>
        <strain evidence="1">UH-Tt-Lm1</strain>
    </source>
</reference>
<evidence type="ECO:0008006" key="3">
    <source>
        <dbReference type="Google" id="ProtNLM"/>
    </source>
</evidence>
<proteinExistence type="predicted"/>
<protein>
    <recommendedName>
        <fullName evidence="3">Tetratricopeptide repeat protein</fullName>
    </recommendedName>
</protein>
<organism evidence="1 2">
    <name type="scientific">Thelephora terrestris</name>
    <dbReference type="NCBI Taxonomy" id="56493"/>
    <lineage>
        <taxon>Eukaryota</taxon>
        <taxon>Fungi</taxon>
        <taxon>Dikarya</taxon>
        <taxon>Basidiomycota</taxon>
        <taxon>Agaricomycotina</taxon>
        <taxon>Agaricomycetes</taxon>
        <taxon>Thelephorales</taxon>
        <taxon>Thelephoraceae</taxon>
        <taxon>Thelephora</taxon>
    </lineage>
</organism>
<evidence type="ECO:0000313" key="2">
    <source>
        <dbReference type="Proteomes" id="UP000736335"/>
    </source>
</evidence>
<dbReference type="SUPFAM" id="SSF48452">
    <property type="entry name" value="TPR-like"/>
    <property type="match status" value="1"/>
</dbReference>
<dbReference type="Proteomes" id="UP000736335">
    <property type="component" value="Unassembled WGS sequence"/>
</dbReference>
<dbReference type="EMBL" id="WIUZ02000001">
    <property type="protein sequence ID" value="KAF9792147.1"/>
    <property type="molecule type" value="Genomic_DNA"/>
</dbReference>
<name>A0A9P6HQQ0_9AGAM</name>
<comment type="caution">
    <text evidence="1">The sequence shown here is derived from an EMBL/GenBank/DDBJ whole genome shotgun (WGS) entry which is preliminary data.</text>
</comment>
<accession>A0A9P6HQQ0</accession>
<dbReference type="OrthoDB" id="2423701at2759"/>
<dbReference type="Gene3D" id="1.25.40.10">
    <property type="entry name" value="Tetratricopeptide repeat domain"/>
    <property type="match status" value="1"/>
</dbReference>
<evidence type="ECO:0000313" key="1">
    <source>
        <dbReference type="EMBL" id="KAF9792147.1"/>
    </source>
</evidence>
<gene>
    <name evidence="1" type="ORF">BJ322DRAFT_1102664</name>
</gene>